<evidence type="ECO:0000313" key="7">
    <source>
        <dbReference type="Ensembl" id="ENSPMRP00000000104.1"/>
    </source>
</evidence>
<dbReference type="SUPFAM" id="SSF52540">
    <property type="entry name" value="P-loop containing nucleoside triphosphate hydrolases"/>
    <property type="match status" value="1"/>
</dbReference>
<reference evidence="7 8" key="1">
    <citation type="journal article" date="2019" name="Proc. Natl. Acad. Sci. U.S.A.">
        <title>Regulatory changes in pterin and carotenoid genes underlie balanced color polymorphisms in the wall lizard.</title>
        <authorList>
            <person name="Andrade P."/>
            <person name="Pinho C."/>
            <person name="Perez I de Lanuza G."/>
            <person name="Afonso S."/>
            <person name="Brejcha J."/>
            <person name="Rubin C.J."/>
            <person name="Wallerman O."/>
            <person name="Pereira P."/>
            <person name="Sabatino S.J."/>
            <person name="Bellati A."/>
            <person name="Pellitteri-Rosa D."/>
            <person name="Bosakova Z."/>
            <person name="Bunikis I."/>
            <person name="Carretero M.A."/>
            <person name="Feiner N."/>
            <person name="Marsik P."/>
            <person name="Pauperio F."/>
            <person name="Salvi D."/>
            <person name="Soler L."/>
            <person name="While G.M."/>
            <person name="Uller T."/>
            <person name="Font E."/>
            <person name="Andersson L."/>
            <person name="Carneiro M."/>
        </authorList>
    </citation>
    <scope>NUCLEOTIDE SEQUENCE</scope>
</reference>
<keyword evidence="5" id="KW-0472">Membrane</keyword>
<sequence length="458" mass="52004">MDLMVRDWVGDYNEPLTGFSWRGGSERETTGIQIWSEVFLVDKPDGNKVAVLLMDTQGTFDSQSTLRDSATVFALSTMISSIQVYNLSQNVQEDDLQHLQLFTEYGRLAMEETFLKPFQSLIFLVRDWSFPYEFSYGADGGARFLEKRLKVSGNQHEELQNVRKHIHSCFTNISCFLLPHPGLKVATNPNFDGKLKEIDEDFIKNLKSLDVKEINGNQITCRGLVEYFKAYIKIYQGEELPHPKSMLQATAEANNLAAVATAKDTYNKRMEEVCGGDKPFLAPSDLQSKHLELKEEAVRQFRSVKKMGGEEFSRRYLQQLEAEIDELYVQYIKHNDSKNIFHAARTPATLFVVIFITYVIAGVTGFIGLDIIASLCNMIMGLTLITLCTWAYIRYSGEYRELGAVIDQVAAALWDQVSRCQALYKLYSAAATHKHLYHHAFPTAQKAEPTEGTEKKTM</sequence>
<dbReference type="AlphaFoldDB" id="A0A670HL99"/>
<evidence type="ECO:0000256" key="3">
    <source>
        <dbReference type="ARBA" id="ARBA00023134"/>
    </source>
</evidence>
<dbReference type="Gene3D" id="1.20.58.420">
    <property type="entry name" value="AHSP"/>
    <property type="match status" value="1"/>
</dbReference>
<evidence type="ECO:0000256" key="1">
    <source>
        <dbReference type="ARBA" id="ARBA00022741"/>
    </source>
</evidence>
<accession>A0A670HL99</accession>
<proteinExistence type="inferred from homology"/>
<evidence type="ECO:0000256" key="5">
    <source>
        <dbReference type="SAM" id="Phobius"/>
    </source>
</evidence>
<dbReference type="GO" id="GO:1990809">
    <property type="term" value="P:endoplasmic reticulum tubular network membrane organization"/>
    <property type="evidence" value="ECO:0007669"/>
    <property type="project" value="Ensembl"/>
</dbReference>
<dbReference type="GO" id="GO:0140523">
    <property type="term" value="F:GTPase-dependent fusogenic activity"/>
    <property type="evidence" value="ECO:0007669"/>
    <property type="project" value="Ensembl"/>
</dbReference>
<protein>
    <submittedName>
        <fullName evidence="7">Atlastin GTPase 1</fullName>
    </submittedName>
</protein>
<reference evidence="7" key="3">
    <citation type="submission" date="2025-09" db="UniProtKB">
        <authorList>
            <consortium name="Ensembl"/>
        </authorList>
    </citation>
    <scope>IDENTIFICATION</scope>
</reference>
<reference evidence="7" key="2">
    <citation type="submission" date="2025-08" db="UniProtKB">
        <authorList>
            <consortium name="Ensembl"/>
        </authorList>
    </citation>
    <scope>IDENTIFICATION</scope>
</reference>
<dbReference type="Proteomes" id="UP000472272">
    <property type="component" value="Chromosome 1"/>
</dbReference>
<dbReference type="CDD" id="cd01851">
    <property type="entry name" value="GBP"/>
    <property type="match status" value="1"/>
</dbReference>
<dbReference type="InterPro" id="IPR027417">
    <property type="entry name" value="P-loop_NTPase"/>
</dbReference>
<dbReference type="Pfam" id="PF02841">
    <property type="entry name" value="GBP_C"/>
    <property type="match status" value="1"/>
</dbReference>
<dbReference type="PANTHER" id="PTHR10751">
    <property type="entry name" value="GUANYLATE BINDING PROTEIN"/>
    <property type="match status" value="1"/>
</dbReference>
<dbReference type="SUPFAM" id="SSF48340">
    <property type="entry name" value="Interferon-induced guanylate-binding protein 1 (GBP1), C-terminal domain"/>
    <property type="match status" value="1"/>
</dbReference>
<dbReference type="PROSITE" id="PS51715">
    <property type="entry name" value="G_GB1_RHD3"/>
    <property type="match status" value="1"/>
</dbReference>
<gene>
    <name evidence="7" type="primary">ATL1</name>
</gene>
<keyword evidence="8" id="KW-1185">Reference proteome</keyword>
<dbReference type="GO" id="GO:0098826">
    <property type="term" value="C:endoplasmic reticulum tubular network membrane"/>
    <property type="evidence" value="ECO:0007669"/>
    <property type="project" value="Ensembl"/>
</dbReference>
<evidence type="ECO:0000259" key="6">
    <source>
        <dbReference type="PROSITE" id="PS51715"/>
    </source>
</evidence>
<dbReference type="Gene3D" id="3.40.50.300">
    <property type="entry name" value="P-loop containing nucleotide triphosphate hydrolases"/>
    <property type="match status" value="1"/>
</dbReference>
<comment type="similarity">
    <text evidence="4">Belongs to the TRAFAC class dynamin-like GTPase superfamily. GB1/RHD3 GTPase family.</text>
</comment>
<evidence type="ECO:0000313" key="8">
    <source>
        <dbReference type="Proteomes" id="UP000472272"/>
    </source>
</evidence>
<dbReference type="GeneTree" id="ENSGT00940000158704"/>
<dbReference type="Ensembl" id="ENSPMRT00000000109.1">
    <property type="protein sequence ID" value="ENSPMRP00000000104.1"/>
    <property type="gene ID" value="ENSPMRG00000000067.1"/>
</dbReference>
<keyword evidence="3" id="KW-0342">GTP-binding</keyword>
<dbReference type="InterPro" id="IPR015894">
    <property type="entry name" value="Guanylate-bd_N"/>
</dbReference>
<evidence type="ECO:0000256" key="2">
    <source>
        <dbReference type="ARBA" id="ARBA00022801"/>
    </source>
</evidence>
<keyword evidence="2" id="KW-0378">Hydrolase</keyword>
<keyword evidence="5" id="KW-1133">Transmembrane helix</keyword>
<evidence type="ECO:0000256" key="4">
    <source>
        <dbReference type="PROSITE-ProRule" id="PRU01052"/>
    </source>
</evidence>
<dbReference type="GO" id="GO:0005525">
    <property type="term" value="F:GTP binding"/>
    <property type="evidence" value="ECO:0007669"/>
    <property type="project" value="UniProtKB-KW"/>
</dbReference>
<feature type="transmembrane region" description="Helical" evidence="5">
    <location>
        <begin position="348"/>
        <end position="366"/>
    </location>
</feature>
<dbReference type="GO" id="GO:0042802">
    <property type="term" value="F:identical protein binding"/>
    <property type="evidence" value="ECO:0007669"/>
    <property type="project" value="Ensembl"/>
</dbReference>
<dbReference type="InterPro" id="IPR003191">
    <property type="entry name" value="Guanylate-bd/ATL_C"/>
</dbReference>
<dbReference type="InterPro" id="IPR030386">
    <property type="entry name" value="G_GB1_RHD3_dom"/>
</dbReference>
<feature type="transmembrane region" description="Helical" evidence="5">
    <location>
        <begin position="372"/>
        <end position="393"/>
    </location>
</feature>
<dbReference type="OMA" id="XICGGDK"/>
<dbReference type="GO" id="GO:0016320">
    <property type="term" value="P:endoplasmic reticulum membrane fusion"/>
    <property type="evidence" value="ECO:0007669"/>
    <property type="project" value="Ensembl"/>
</dbReference>
<keyword evidence="5" id="KW-0812">Transmembrane</keyword>
<feature type="domain" description="GB1/RHD3-type G" evidence="6">
    <location>
        <begin position="1"/>
        <end position="219"/>
    </location>
</feature>
<keyword evidence="1" id="KW-0547">Nucleotide-binding</keyword>
<dbReference type="Pfam" id="PF02263">
    <property type="entry name" value="GBP"/>
    <property type="match status" value="1"/>
</dbReference>
<name>A0A670HL99_PODMU</name>
<organism evidence="7 8">
    <name type="scientific">Podarcis muralis</name>
    <name type="common">Wall lizard</name>
    <name type="synonym">Lacerta muralis</name>
    <dbReference type="NCBI Taxonomy" id="64176"/>
    <lineage>
        <taxon>Eukaryota</taxon>
        <taxon>Metazoa</taxon>
        <taxon>Chordata</taxon>
        <taxon>Craniata</taxon>
        <taxon>Vertebrata</taxon>
        <taxon>Euteleostomi</taxon>
        <taxon>Lepidosauria</taxon>
        <taxon>Squamata</taxon>
        <taxon>Bifurcata</taxon>
        <taxon>Unidentata</taxon>
        <taxon>Episquamata</taxon>
        <taxon>Laterata</taxon>
        <taxon>Lacertibaenia</taxon>
        <taxon>Lacertidae</taxon>
        <taxon>Podarcis</taxon>
    </lineage>
</organism>
<dbReference type="InterPro" id="IPR036543">
    <property type="entry name" value="Guanylate-bd_C_sf"/>
</dbReference>